<evidence type="ECO:0000313" key="3">
    <source>
        <dbReference type="Proteomes" id="UP000053372"/>
    </source>
</evidence>
<dbReference type="OrthoDB" id="582497at2"/>
<sequence>MKIINNITSQISNYKKYVLYIFSCLFVLTFAWSSVFINTNSVAANAQSLYINTNSHIIALDYNESNLKQKAKSDFDKVLGAGSSDKLEGNVEQAVGNAQQNLGKVTGQAKGVTKRVEGRAKQDIGRTKDAAQDLASDVENKTDNAVDNIRDFFN</sequence>
<comment type="caution">
    <text evidence="2">The sequence shown here is derived from an EMBL/GenBank/DDBJ whole genome shotgun (WGS) entry which is preliminary data.</text>
</comment>
<feature type="transmembrane region" description="Helical" evidence="1">
    <location>
        <begin position="17"/>
        <end position="37"/>
    </location>
</feature>
<keyword evidence="1" id="KW-0812">Transmembrane</keyword>
<reference evidence="2 3" key="1">
    <citation type="journal article" date="2015" name="Genome Announc.">
        <title>Draft Genome of the Euendolithic (true boring) Cyanobacterium Mastigocoleus testarum strain BC008.</title>
        <authorList>
            <person name="Guida B.S."/>
            <person name="Garcia-Pichel F."/>
        </authorList>
    </citation>
    <scope>NUCLEOTIDE SEQUENCE [LARGE SCALE GENOMIC DNA]</scope>
    <source>
        <strain evidence="2 3">BC008</strain>
    </source>
</reference>
<dbReference type="InterPro" id="IPR036629">
    <property type="entry name" value="YjbJ_sf"/>
</dbReference>
<evidence type="ECO:0000256" key="1">
    <source>
        <dbReference type="SAM" id="Phobius"/>
    </source>
</evidence>
<dbReference type="Gene3D" id="1.20.120.20">
    <property type="entry name" value="Apolipoprotein"/>
    <property type="match status" value="1"/>
</dbReference>
<dbReference type="SUPFAM" id="SSF69047">
    <property type="entry name" value="Hypothetical protein YjbJ"/>
    <property type="match status" value="1"/>
</dbReference>
<gene>
    <name evidence="2" type="ORF">BC008_05945</name>
</gene>
<dbReference type="AlphaFoldDB" id="A0A0V7ZZM6"/>
<keyword evidence="1" id="KW-0472">Membrane</keyword>
<accession>A0A0V7ZZM6</accession>
<name>A0A0V7ZZM6_9CYAN</name>
<dbReference type="Proteomes" id="UP000053372">
    <property type="component" value="Unassembled WGS sequence"/>
</dbReference>
<keyword evidence="3" id="KW-1185">Reference proteome</keyword>
<dbReference type="EMBL" id="LMTZ01000008">
    <property type="protein sequence ID" value="KST69978.1"/>
    <property type="molecule type" value="Genomic_DNA"/>
</dbReference>
<organism evidence="2 3">
    <name type="scientific">Mastigocoleus testarum BC008</name>
    <dbReference type="NCBI Taxonomy" id="371196"/>
    <lineage>
        <taxon>Bacteria</taxon>
        <taxon>Bacillati</taxon>
        <taxon>Cyanobacteriota</taxon>
        <taxon>Cyanophyceae</taxon>
        <taxon>Nostocales</taxon>
        <taxon>Hapalosiphonaceae</taxon>
        <taxon>Mastigocoleus</taxon>
    </lineage>
</organism>
<keyword evidence="1" id="KW-1133">Transmembrane helix</keyword>
<protein>
    <recommendedName>
        <fullName evidence="4">CsbD-like domain-containing protein</fullName>
    </recommendedName>
</protein>
<proteinExistence type="predicted"/>
<dbReference type="RefSeq" id="WP_058183065.1">
    <property type="nucleotide sequence ID" value="NZ_LMTZ01000008.1"/>
</dbReference>
<evidence type="ECO:0000313" key="2">
    <source>
        <dbReference type="EMBL" id="KST69978.1"/>
    </source>
</evidence>
<evidence type="ECO:0008006" key="4">
    <source>
        <dbReference type="Google" id="ProtNLM"/>
    </source>
</evidence>